<proteinExistence type="predicted"/>
<dbReference type="EMBL" id="VFES01000012">
    <property type="protein sequence ID" value="TWR64261.1"/>
    <property type="molecule type" value="Genomic_DNA"/>
</dbReference>
<evidence type="ECO:0008006" key="5">
    <source>
        <dbReference type="Google" id="ProtNLM"/>
    </source>
</evidence>
<evidence type="ECO:0000313" key="3">
    <source>
        <dbReference type="Proteomes" id="UP000198740"/>
    </source>
</evidence>
<keyword evidence="3" id="KW-1185">Reference proteome</keyword>
<evidence type="ECO:0000313" key="2">
    <source>
        <dbReference type="EMBL" id="TWR64261.1"/>
    </source>
</evidence>
<dbReference type="OrthoDB" id="6059044at2"/>
<comment type="caution">
    <text evidence="2">The sequence shown here is derived from an EMBL/GenBank/DDBJ whole genome shotgun (WGS) entry which is preliminary data.</text>
</comment>
<dbReference type="AlphaFoldDB" id="A0A1H1IHF2"/>
<dbReference type="Proteomes" id="UP000317267">
    <property type="component" value="Unassembled WGS sequence"/>
</dbReference>
<evidence type="ECO:0000313" key="4">
    <source>
        <dbReference type="Proteomes" id="UP000317267"/>
    </source>
</evidence>
<reference evidence="2 4" key="2">
    <citation type="submission" date="2019-06" db="EMBL/GenBank/DDBJ databases">
        <title>Pseudomonas bimorpha sp. nov. isolated from bovine raw milk and skim milk concentrate.</title>
        <authorList>
            <person name="Hofmann K."/>
            <person name="Huptas C."/>
            <person name="Doll E."/>
            <person name="Scherer S."/>
            <person name="Wenning M."/>
        </authorList>
    </citation>
    <scope>NUCLEOTIDE SEQUENCE [LARGE SCALE GENOMIC DNA]</scope>
    <source>
        <strain evidence="2 4">DSM 17515</strain>
    </source>
</reference>
<accession>A0A1H1IHF2</accession>
<organism evidence="2 4">
    <name type="scientific">Pseudomonas grimontii</name>
    <dbReference type="NCBI Taxonomy" id="129847"/>
    <lineage>
        <taxon>Bacteria</taxon>
        <taxon>Pseudomonadati</taxon>
        <taxon>Pseudomonadota</taxon>
        <taxon>Gammaproteobacteria</taxon>
        <taxon>Pseudomonadales</taxon>
        <taxon>Pseudomonadaceae</taxon>
        <taxon>Pseudomonas</taxon>
    </lineage>
</organism>
<name>A0A1H1IHF2_9PSED</name>
<evidence type="ECO:0000313" key="1">
    <source>
        <dbReference type="EMBL" id="SDR36979.1"/>
    </source>
</evidence>
<dbReference type="Proteomes" id="UP000198740">
    <property type="component" value="Unassembled WGS sequence"/>
</dbReference>
<reference evidence="1 3" key="1">
    <citation type="submission" date="2016-10" db="EMBL/GenBank/DDBJ databases">
        <authorList>
            <person name="Varghese N."/>
            <person name="Submissions S."/>
        </authorList>
    </citation>
    <scope>NUCLEOTIDE SEQUENCE [LARGE SCALE GENOMIC DNA]</scope>
    <source>
        <strain evidence="1 3">BS2976</strain>
    </source>
</reference>
<dbReference type="RefSeq" id="WP_090407563.1">
    <property type="nucleotide sequence ID" value="NZ_FNKM01000002.1"/>
</dbReference>
<gene>
    <name evidence="2" type="ORF">FIV39_18910</name>
    <name evidence="1" type="ORF">SAMN04490186_5697</name>
</gene>
<dbReference type="EMBL" id="FNKM01000002">
    <property type="protein sequence ID" value="SDR36979.1"/>
    <property type="molecule type" value="Genomic_DNA"/>
</dbReference>
<sequence>MFEPTRKLLVAAELLDRALILYYEGNSYFAALHLAGGAEEILGAYAERLGYESSFRSQQDGAVRLSKFLNDGIEAKPKDIADIINYARNRTKHMDKKDDDHVHFDPQTEACDLLDRAVSNYYSVMNRYNLLETELVARFNAELAGRGP</sequence>
<protein>
    <recommendedName>
        <fullName evidence="5">HEPN domain-containing protein</fullName>
    </recommendedName>
</protein>